<dbReference type="InterPro" id="IPR028871">
    <property type="entry name" value="BlueCu_1_BS"/>
</dbReference>
<evidence type="ECO:0000256" key="1">
    <source>
        <dbReference type="ARBA" id="ARBA00022723"/>
    </source>
</evidence>
<evidence type="ECO:0000313" key="10">
    <source>
        <dbReference type="EMBL" id="CAB4946159.1"/>
    </source>
</evidence>
<dbReference type="GO" id="GO:0016491">
    <property type="term" value="F:oxidoreductase activity"/>
    <property type="evidence" value="ECO:0007669"/>
    <property type="project" value="UniProtKB-KW"/>
</dbReference>
<evidence type="ECO:0000259" key="5">
    <source>
        <dbReference type="Pfam" id="PF07732"/>
    </source>
</evidence>
<dbReference type="EMBL" id="CAEZYF010000025">
    <property type="protein sequence ID" value="CAB4741328.1"/>
    <property type="molecule type" value="Genomic_DNA"/>
</dbReference>
<dbReference type="CDD" id="cd04202">
    <property type="entry name" value="CuRO_D2_2dMcoN_like"/>
    <property type="match status" value="1"/>
</dbReference>
<sequence length="455" mass="48211">MSKDDRSIISWFAFAAAIAALVVAIVGVSNNNGGSASGGGGGSTSTPTVDVTMTDFAFTPATISIPTGGAKIRLTNKGAATHNFQVAELGLKSIDVTSGVTTDFDIPAQKAGTYKVICPQPGHEGAGMVGSLTVSTSSTPSGGADHPVGDPKLMSASQMDALMLKVAQQYPAATAGHGGDVRQPDSVSTNADGSRNVEFTITAKVVDWEVEPGKVVQAWTYDGVVPAPEIHVNSGDHVKIILKNNLPQSTSLHFHGIQVPNVMDGVDPYTEAPTVPGGEHIYEWIAKGPAVGIYHSHHNAEQQIPDGMFGAFTIDEIPIPQKLIDKGYTKVDKKVNMVLNDAGVIGLSLNGKSFPATEPYTLRVGEVMQATYMNEGLLGHPMHLHQPMGWIVAKDGIPMDEPTPADTIWVAPGERYTVLYMGMEPGVWAWHCHILTHAETPTGMKYMVTALIVER</sequence>
<feature type="domain" description="EfeO-type cupredoxin-like" evidence="6">
    <location>
        <begin position="19"/>
        <end position="121"/>
    </location>
</feature>
<dbReference type="InterPro" id="IPR045087">
    <property type="entry name" value="Cu-oxidase_fam"/>
</dbReference>
<keyword evidence="3" id="KW-0186">Copper</keyword>
<feature type="domain" description="Plastocyanin-like" evidence="5">
    <location>
        <begin position="207"/>
        <end position="316"/>
    </location>
</feature>
<keyword evidence="1" id="KW-0479">Metal-binding</keyword>
<dbReference type="PANTHER" id="PTHR11709:SF394">
    <property type="entry name" value="FI03373P-RELATED"/>
    <property type="match status" value="1"/>
</dbReference>
<accession>A0A6J6T2X5</accession>
<dbReference type="InterPro" id="IPR011706">
    <property type="entry name" value="Cu-oxidase_C"/>
</dbReference>
<dbReference type="EMBL" id="CAFAAV010000210">
    <property type="protein sequence ID" value="CAB4832656.1"/>
    <property type="molecule type" value="Genomic_DNA"/>
</dbReference>
<evidence type="ECO:0000256" key="3">
    <source>
        <dbReference type="ARBA" id="ARBA00023008"/>
    </source>
</evidence>
<dbReference type="Pfam" id="PF07731">
    <property type="entry name" value="Cu-oxidase_2"/>
    <property type="match status" value="1"/>
</dbReference>
<dbReference type="InterPro" id="IPR011707">
    <property type="entry name" value="Cu-oxidase-like_N"/>
</dbReference>
<dbReference type="EMBL" id="CAFBMT010000017">
    <property type="protein sequence ID" value="CAB4946159.1"/>
    <property type="molecule type" value="Genomic_DNA"/>
</dbReference>
<dbReference type="InterPro" id="IPR028096">
    <property type="entry name" value="EfeO_Cupredoxin"/>
</dbReference>
<dbReference type="EMBL" id="CAFBOL010000069">
    <property type="protein sequence ID" value="CAB5001659.1"/>
    <property type="molecule type" value="Genomic_DNA"/>
</dbReference>
<reference evidence="8" key="1">
    <citation type="submission" date="2020-05" db="EMBL/GenBank/DDBJ databases">
        <authorList>
            <person name="Chiriac C."/>
            <person name="Salcher M."/>
            <person name="Ghai R."/>
            <person name="Kavagutti S V."/>
        </authorList>
    </citation>
    <scope>NUCLEOTIDE SEQUENCE</scope>
</reference>
<dbReference type="InterPro" id="IPR008972">
    <property type="entry name" value="Cupredoxin"/>
</dbReference>
<evidence type="ECO:0000313" key="11">
    <source>
        <dbReference type="EMBL" id="CAB5001659.1"/>
    </source>
</evidence>
<evidence type="ECO:0000259" key="6">
    <source>
        <dbReference type="Pfam" id="PF13473"/>
    </source>
</evidence>
<keyword evidence="2" id="KW-0560">Oxidoreductase</keyword>
<dbReference type="Pfam" id="PF13473">
    <property type="entry name" value="Cupredoxin_1"/>
    <property type="match status" value="1"/>
</dbReference>
<evidence type="ECO:0000313" key="8">
    <source>
        <dbReference type="EMBL" id="CAB4741328.1"/>
    </source>
</evidence>
<dbReference type="Pfam" id="PF07732">
    <property type="entry name" value="Cu-oxidase_3"/>
    <property type="match status" value="1"/>
</dbReference>
<organism evidence="8">
    <name type="scientific">freshwater metagenome</name>
    <dbReference type="NCBI Taxonomy" id="449393"/>
    <lineage>
        <taxon>unclassified sequences</taxon>
        <taxon>metagenomes</taxon>
        <taxon>ecological metagenomes</taxon>
    </lineage>
</organism>
<proteinExistence type="predicted"/>
<evidence type="ECO:0000313" key="7">
    <source>
        <dbReference type="EMBL" id="CAB4364969.1"/>
    </source>
</evidence>
<name>A0A6J6T2X5_9ZZZZ</name>
<dbReference type="AlphaFoldDB" id="A0A6J6T2X5"/>
<gene>
    <name evidence="8" type="ORF">UFOPK2656_02925</name>
    <name evidence="9" type="ORF">UFOPK3099_02245</name>
    <name evidence="10" type="ORF">UFOPK3651_02529</name>
    <name evidence="11" type="ORF">UFOPK3931_02190</name>
    <name evidence="7" type="ORF">UFOPK4189_02726</name>
</gene>
<dbReference type="EMBL" id="CAESGF010000021">
    <property type="protein sequence ID" value="CAB4364969.1"/>
    <property type="molecule type" value="Genomic_DNA"/>
</dbReference>
<dbReference type="GO" id="GO:0005507">
    <property type="term" value="F:copper ion binding"/>
    <property type="evidence" value="ECO:0007669"/>
    <property type="project" value="InterPro"/>
</dbReference>
<dbReference type="Gene3D" id="2.60.40.420">
    <property type="entry name" value="Cupredoxins - blue copper proteins"/>
    <property type="match status" value="3"/>
</dbReference>
<evidence type="ECO:0000313" key="9">
    <source>
        <dbReference type="EMBL" id="CAB4832656.1"/>
    </source>
</evidence>
<dbReference type="SUPFAM" id="SSF49503">
    <property type="entry name" value="Cupredoxins"/>
    <property type="match status" value="3"/>
</dbReference>
<feature type="domain" description="Plastocyanin-like" evidence="4">
    <location>
        <begin position="345"/>
        <end position="448"/>
    </location>
</feature>
<protein>
    <submittedName>
        <fullName evidence="8">Unannotated protein</fullName>
    </submittedName>
</protein>
<dbReference type="PROSITE" id="PS00196">
    <property type="entry name" value="COPPER_BLUE"/>
    <property type="match status" value="1"/>
</dbReference>
<evidence type="ECO:0000256" key="2">
    <source>
        <dbReference type="ARBA" id="ARBA00023002"/>
    </source>
</evidence>
<dbReference type="PANTHER" id="PTHR11709">
    <property type="entry name" value="MULTI-COPPER OXIDASE"/>
    <property type="match status" value="1"/>
</dbReference>
<evidence type="ECO:0000259" key="4">
    <source>
        <dbReference type="Pfam" id="PF07731"/>
    </source>
</evidence>